<dbReference type="NCBIfam" id="TIGR04183">
    <property type="entry name" value="Por_Secre_tail"/>
    <property type="match status" value="1"/>
</dbReference>
<dbReference type="InterPro" id="IPR026444">
    <property type="entry name" value="Secre_tail"/>
</dbReference>
<comment type="caution">
    <text evidence="1">The sequence shown here is derived from an EMBL/GenBank/DDBJ whole genome shotgun (WGS) entry which is preliminary data.</text>
</comment>
<protein>
    <recommendedName>
        <fullName evidence="2">Secretion system C-terminal sorting domain-containing protein</fullName>
    </recommendedName>
</protein>
<evidence type="ECO:0008006" key="2">
    <source>
        <dbReference type="Google" id="ProtNLM"/>
    </source>
</evidence>
<gene>
    <name evidence="1" type="ORF">S06H3_17425</name>
</gene>
<proteinExistence type="predicted"/>
<reference evidence="1" key="1">
    <citation type="journal article" date="2014" name="Front. Microbiol.">
        <title>High frequency of phylogenetically diverse reductive dehalogenase-homologous genes in deep subseafloor sedimentary metagenomes.</title>
        <authorList>
            <person name="Kawai M."/>
            <person name="Futagami T."/>
            <person name="Toyoda A."/>
            <person name="Takaki Y."/>
            <person name="Nishi S."/>
            <person name="Hori S."/>
            <person name="Arai W."/>
            <person name="Tsubouchi T."/>
            <person name="Morono Y."/>
            <person name="Uchiyama I."/>
            <person name="Ito T."/>
            <person name="Fujiyama A."/>
            <person name="Inagaki F."/>
            <person name="Takami H."/>
        </authorList>
    </citation>
    <scope>NUCLEOTIDE SEQUENCE</scope>
    <source>
        <strain evidence="1">Expedition CK06-06</strain>
    </source>
</reference>
<dbReference type="EMBL" id="BARV01008703">
    <property type="protein sequence ID" value="GAI07112.1"/>
    <property type="molecule type" value="Genomic_DNA"/>
</dbReference>
<name>X1KJ90_9ZZZZ</name>
<organism evidence="1">
    <name type="scientific">marine sediment metagenome</name>
    <dbReference type="NCBI Taxonomy" id="412755"/>
    <lineage>
        <taxon>unclassified sequences</taxon>
        <taxon>metagenomes</taxon>
        <taxon>ecological metagenomes</taxon>
    </lineage>
</organism>
<feature type="non-terminal residue" evidence="1">
    <location>
        <position position="1"/>
    </location>
</feature>
<accession>X1KJ90</accession>
<evidence type="ECO:0000313" key="1">
    <source>
        <dbReference type="EMBL" id="GAI07112.1"/>
    </source>
</evidence>
<sequence>SNQTLFLHDKLKNSYTTLGKDVTYDFDVNLTDSATQYNRFEITSFKLNQIVPIDSSNAAGVTIIATANQFIVQYHHTEAVQTNIHVISTDGKLLLQQNEGIKQSGKVVFNTTALAQGSYVVEVITATSKIVKQVLKQ</sequence>
<dbReference type="AlphaFoldDB" id="X1KJ90"/>